<proteinExistence type="predicted"/>
<protein>
    <recommendedName>
        <fullName evidence="3">MmyB-like transcription regulator ligand binding domain-containing protein</fullName>
    </recommendedName>
</protein>
<evidence type="ECO:0000313" key="1">
    <source>
        <dbReference type="EMBL" id="OOC53973.1"/>
    </source>
</evidence>
<reference evidence="2" key="1">
    <citation type="submission" date="2016-08" db="EMBL/GenBank/DDBJ databases">
        <authorList>
            <person name="Tokovenko B."/>
            <person name="Kalinowski J."/>
        </authorList>
    </citation>
    <scope>NUCLEOTIDE SEQUENCE [LARGE SCALE GENOMIC DNA]</scope>
    <source>
        <strain evidence="2">UTMC102</strain>
    </source>
</reference>
<evidence type="ECO:0000313" key="2">
    <source>
        <dbReference type="Proteomes" id="UP000189004"/>
    </source>
</evidence>
<dbReference type="Proteomes" id="UP000189004">
    <property type="component" value="Unassembled WGS sequence"/>
</dbReference>
<keyword evidence="2" id="KW-1185">Reference proteome</keyword>
<gene>
    <name evidence="1" type="ORF">NOSIN_09280</name>
</gene>
<organism evidence="1 2">
    <name type="scientific">Nocardiopsis sinuspersici</name>
    <dbReference type="NCBI Taxonomy" id="501010"/>
    <lineage>
        <taxon>Bacteria</taxon>
        <taxon>Bacillati</taxon>
        <taxon>Actinomycetota</taxon>
        <taxon>Actinomycetes</taxon>
        <taxon>Streptosporangiales</taxon>
        <taxon>Nocardiopsidaceae</taxon>
        <taxon>Nocardiopsis</taxon>
    </lineage>
</organism>
<evidence type="ECO:0008006" key="3">
    <source>
        <dbReference type="Google" id="ProtNLM"/>
    </source>
</evidence>
<comment type="caution">
    <text evidence="1">The sequence shown here is derived from an EMBL/GenBank/DDBJ whole genome shotgun (WGS) entry which is preliminary data.</text>
</comment>
<dbReference type="AlphaFoldDB" id="A0A1V3BZZ6"/>
<accession>A0A1V3BZZ6</accession>
<dbReference type="Gene3D" id="3.30.450.180">
    <property type="match status" value="1"/>
</dbReference>
<dbReference type="RefSeq" id="WP_077690367.1">
    <property type="nucleotide sequence ID" value="NZ_MCOK01000001.1"/>
</dbReference>
<dbReference type="EMBL" id="MCOK01000001">
    <property type="protein sequence ID" value="OOC53973.1"/>
    <property type="molecule type" value="Genomic_DNA"/>
</dbReference>
<name>A0A1V3BZZ6_9ACTN</name>
<sequence length="77" mass="8262">MGEAGSALVPGAVPPAYRGVERLVHPEVGELRPAHEVLDAETRQSVVYPPADEATGVVLGRLERRRSDTLRAMGTDE</sequence>